<dbReference type="OrthoDB" id="6887973at2"/>
<dbReference type="EMBL" id="CP027657">
    <property type="protein sequence ID" value="AVO56163.1"/>
    <property type="molecule type" value="Genomic_DNA"/>
</dbReference>
<dbReference type="AlphaFoldDB" id="A0A2R3QWQ8"/>
<organism evidence="1 2">
    <name type="scientific">Ectopseudomonas mendocina</name>
    <name type="common">Pseudomonas mendocina</name>
    <dbReference type="NCBI Taxonomy" id="300"/>
    <lineage>
        <taxon>Bacteria</taxon>
        <taxon>Pseudomonadati</taxon>
        <taxon>Pseudomonadota</taxon>
        <taxon>Gammaproteobacteria</taxon>
        <taxon>Pseudomonadales</taxon>
        <taxon>Pseudomonadaceae</taxon>
        <taxon>Ectopseudomonas</taxon>
    </lineage>
</organism>
<proteinExistence type="predicted"/>
<gene>
    <name evidence="1" type="ORF">C7A17_26610</name>
</gene>
<evidence type="ECO:0000313" key="2">
    <source>
        <dbReference type="Proteomes" id="UP000238327"/>
    </source>
</evidence>
<accession>A0A2R3QWQ8</accession>
<reference evidence="1 2" key="1">
    <citation type="submission" date="2018-03" db="EMBL/GenBank/DDBJ databases">
        <title>Complete genome sequence and methylome analysis of Pseudomonas mendocina NEB 698.</title>
        <authorList>
            <person name="Morgan R.D."/>
        </authorList>
    </citation>
    <scope>NUCLEOTIDE SEQUENCE [LARGE SCALE GENOMIC DNA]</scope>
    <source>
        <strain evidence="1 2">NEB698</strain>
    </source>
</reference>
<name>A0A2R3QWQ8_ECTME</name>
<dbReference type="RefSeq" id="WP_106742606.1">
    <property type="nucleotide sequence ID" value="NZ_CP027657.1"/>
</dbReference>
<protein>
    <submittedName>
        <fullName evidence="1">Uncharacterized protein</fullName>
    </submittedName>
</protein>
<sequence length="576" mass="61144">MIELDETKAIGNTQHGLIRESLSGFLREVDGVPWPLTGELPTPGCWPIQLIRKPGIADVPLSAAYHEAERLQGRVWQNYALLQSDWLLFGRRVDGWIYWASNGERWLVQPGITITTSANVGEPFALTLECQPFGHFEPIETAPVSLPVGVPDNGQTGSPAGRGVTVTSITSTGDRALLRLSSGGALPTGYLQIEITDTDGVLAATMTVLRTQEQALGDWEQDYPASPWWEMRTYIAIGDMSPPASVEKFPPGGGTYTLTVTGLLEVDGSVASTEPERLPVGSALYTAARTGRLVALMFDDADALVEYTATTRYSLDCQYPSAAGDVSGSITGTATYDADFADVMFTGSFSSEVGRTVSETLNVQVDLLRDGVVIEQTEATLAEQAEQRLAYSYSTSSPSYVGGGPRLMPGGQWRWLSGALAPSGSTGVDPVSGTISGPITGSYSTPAPYAEAFSSRSIVETLGPSSRINNVGKLPTAPGDQNNLSTTITFSNVDAGGGGSHVGLHYLETTQGGVRLLRFHSTSAPNVVVRNELAIHYPHASAAGRGPVGLNARQAYHPLTHELVTDSTGGEPVTFF</sequence>
<evidence type="ECO:0000313" key="1">
    <source>
        <dbReference type="EMBL" id="AVO56163.1"/>
    </source>
</evidence>
<dbReference type="Proteomes" id="UP000238327">
    <property type="component" value="Chromosome"/>
</dbReference>